<dbReference type="RefSeq" id="WP_162670552.1">
    <property type="nucleotide sequence ID" value="NZ_LR593886.1"/>
</dbReference>
<dbReference type="PANTHER" id="PTHR43289">
    <property type="entry name" value="MITOGEN-ACTIVATED PROTEIN KINASE KINASE KINASE 20-RELATED"/>
    <property type="match status" value="1"/>
</dbReference>
<dbReference type="CDD" id="cd14014">
    <property type="entry name" value="STKc_PknB_like"/>
    <property type="match status" value="1"/>
</dbReference>
<proteinExistence type="predicted"/>
<protein>
    <recommendedName>
        <fullName evidence="1">non-specific serine/threonine protein kinase</fullName>
        <ecNumber evidence="1">2.7.11.1</ecNumber>
    </recommendedName>
</protein>
<reference evidence="12 13" key="1">
    <citation type="submission" date="2019-05" db="EMBL/GenBank/DDBJ databases">
        <authorList>
            <consortium name="Science for Life Laboratories"/>
        </authorList>
    </citation>
    <scope>NUCLEOTIDE SEQUENCE [LARGE SCALE GENOMIC DNA]</scope>
    <source>
        <strain evidence="12">Soil9</strain>
    </source>
</reference>
<keyword evidence="2" id="KW-0723">Serine/threonine-protein kinase</keyword>
<evidence type="ECO:0000313" key="12">
    <source>
        <dbReference type="EMBL" id="VTR96238.1"/>
    </source>
</evidence>
<dbReference type="GO" id="GO:0005524">
    <property type="term" value="F:ATP binding"/>
    <property type="evidence" value="ECO:0007669"/>
    <property type="project" value="UniProtKB-UniRule"/>
</dbReference>
<evidence type="ECO:0000256" key="6">
    <source>
        <dbReference type="ARBA" id="ARBA00022840"/>
    </source>
</evidence>
<keyword evidence="10" id="KW-0812">Transmembrane</keyword>
<keyword evidence="9" id="KW-0175">Coiled coil</keyword>
<dbReference type="EMBL" id="LR593886">
    <property type="protein sequence ID" value="VTR96238.1"/>
    <property type="molecule type" value="Genomic_DNA"/>
</dbReference>
<sequence length="944" mass="103424">MSTDPRVRHILDQLLDSNATPEEACAPCPELLPEVRDRWQRVRRLRNDLDALFPPEGTEHATNDVALPHVPGHRVDCLLGRGGMGVVFRAWHYRLNRPVALKMMLAGAYAGPRERERFQREAEAVAGLRHPNVVQVHDAGDADGRPYFTMELVEGGCLAESLTGKPLSVDRSAELVGTLAAAVQVAHAAGVVHRDLKPANVLLTIDGTPKVGDFGLARRLSDETGLTNTGVALGTPSYMAPEQANGSIDAIGPPADVYALGAILSDLLPGRPPFRCETAVETVQQLLTHDPIPPSRLNPRVPRDLETICLKCLQKSPRLRYATAGELADDLGRFRRGEAITARPDGPVRRWVRRVRRRPLLTAAIAGVLVLTGALAGGTLWVASERATVARAVEEDLREMVSYRERSAWPEARVALGRAKARLGTRGPADLRGRIDRADADLALIAKLDAARMIASWSTAGVPNSAQADEAFEAAFREAGLWLPGDDLETVAARIAASDVSAALVNAIDGWADLTRDTARQDRLLRVTRLADPDPWRNQARDPAVWANKAALERAAAQIPKDEPRVPLFLLFAKRCGRAGIDPYPMLKQVHRTQPSDFWLNLRLGDYAYFGGRYAEAARFFQAAVVLRPDAAIAYNNLGLSLRMDRRVDEAIEYLKEACRIDPGAHPARINLAHALTASSQHAEAISHTRAVLRAEPDSAVLHALLARNLEGLKEDNEALAEHRRAAECDGRNLEVQRGLRNFFLRRGRTDEALAAWKQALALDPPGHDAWYGFAELCLYLNREDEYRSARRDLLARFANEKSPGIAERVSRTCLLRPADGDDLARATALATRAASIDRAKAGTSFAHYQFAQGLADFRQGRFDRAAATMRGDAAPVLGPAPKLILAMTLYRKGEVAEARKTLAAAVASHDWSPAAVRDQDGWIYHALRREAEALISADRPTKR</sequence>
<dbReference type="InterPro" id="IPR000719">
    <property type="entry name" value="Prot_kinase_dom"/>
</dbReference>
<dbReference type="EC" id="2.7.11.1" evidence="1"/>
<dbReference type="Pfam" id="PF00069">
    <property type="entry name" value="Pkinase"/>
    <property type="match status" value="1"/>
</dbReference>
<evidence type="ECO:0000256" key="3">
    <source>
        <dbReference type="ARBA" id="ARBA00022679"/>
    </source>
</evidence>
<organism evidence="12 13">
    <name type="scientific">Gemmata massiliana</name>
    <dbReference type="NCBI Taxonomy" id="1210884"/>
    <lineage>
        <taxon>Bacteria</taxon>
        <taxon>Pseudomonadati</taxon>
        <taxon>Planctomycetota</taxon>
        <taxon>Planctomycetia</taxon>
        <taxon>Gemmatales</taxon>
        <taxon>Gemmataceae</taxon>
        <taxon>Gemmata</taxon>
    </lineage>
</organism>
<dbReference type="SMART" id="SM00028">
    <property type="entry name" value="TPR"/>
    <property type="match status" value="5"/>
</dbReference>
<evidence type="ECO:0000313" key="13">
    <source>
        <dbReference type="Proteomes" id="UP000464178"/>
    </source>
</evidence>
<dbReference type="PANTHER" id="PTHR43289:SF6">
    <property type="entry name" value="SERINE_THREONINE-PROTEIN KINASE NEKL-3"/>
    <property type="match status" value="1"/>
</dbReference>
<feature type="transmembrane region" description="Helical" evidence="10">
    <location>
        <begin position="360"/>
        <end position="383"/>
    </location>
</feature>
<keyword evidence="4 8" id="KW-0547">Nucleotide-binding</keyword>
<feature type="coiled-coil region" evidence="9">
    <location>
        <begin position="703"/>
        <end position="730"/>
    </location>
</feature>
<keyword evidence="13" id="KW-1185">Reference proteome</keyword>
<dbReference type="PROSITE" id="PS50005">
    <property type="entry name" value="TPR"/>
    <property type="match status" value="2"/>
</dbReference>
<dbReference type="InterPro" id="IPR011009">
    <property type="entry name" value="Kinase-like_dom_sf"/>
</dbReference>
<keyword evidence="7" id="KW-0802">TPR repeat</keyword>
<dbReference type="InterPro" id="IPR008271">
    <property type="entry name" value="Ser/Thr_kinase_AS"/>
</dbReference>
<keyword evidence="10" id="KW-1133">Transmembrane helix</keyword>
<dbReference type="InterPro" id="IPR017441">
    <property type="entry name" value="Protein_kinase_ATP_BS"/>
</dbReference>
<evidence type="ECO:0000256" key="2">
    <source>
        <dbReference type="ARBA" id="ARBA00022527"/>
    </source>
</evidence>
<dbReference type="PROSITE" id="PS50011">
    <property type="entry name" value="PROTEIN_KINASE_DOM"/>
    <property type="match status" value="1"/>
</dbReference>
<feature type="repeat" description="TPR" evidence="7">
    <location>
        <begin position="632"/>
        <end position="665"/>
    </location>
</feature>
<dbReference type="InterPro" id="IPR019734">
    <property type="entry name" value="TPR_rpt"/>
</dbReference>
<dbReference type="Gene3D" id="1.25.40.10">
    <property type="entry name" value="Tetratricopeptide repeat domain"/>
    <property type="match status" value="2"/>
</dbReference>
<gene>
    <name evidence="12" type="ORF">SOIL9_14760</name>
</gene>
<evidence type="ECO:0000256" key="9">
    <source>
        <dbReference type="SAM" id="Coils"/>
    </source>
</evidence>
<dbReference type="InterPro" id="IPR011990">
    <property type="entry name" value="TPR-like_helical_dom_sf"/>
</dbReference>
<dbReference type="Pfam" id="PF13432">
    <property type="entry name" value="TPR_16"/>
    <property type="match status" value="2"/>
</dbReference>
<dbReference type="SMART" id="SM00220">
    <property type="entry name" value="S_TKc"/>
    <property type="match status" value="1"/>
</dbReference>
<dbReference type="Gene3D" id="1.10.510.10">
    <property type="entry name" value="Transferase(Phosphotransferase) domain 1"/>
    <property type="match status" value="1"/>
</dbReference>
<dbReference type="Proteomes" id="UP000464178">
    <property type="component" value="Chromosome"/>
</dbReference>
<evidence type="ECO:0000256" key="8">
    <source>
        <dbReference type="PROSITE-ProRule" id="PRU10141"/>
    </source>
</evidence>
<evidence type="ECO:0000256" key="5">
    <source>
        <dbReference type="ARBA" id="ARBA00022777"/>
    </source>
</evidence>
<evidence type="ECO:0000256" key="10">
    <source>
        <dbReference type="SAM" id="Phobius"/>
    </source>
</evidence>
<dbReference type="SUPFAM" id="SSF56112">
    <property type="entry name" value="Protein kinase-like (PK-like)"/>
    <property type="match status" value="1"/>
</dbReference>
<evidence type="ECO:0000259" key="11">
    <source>
        <dbReference type="PROSITE" id="PS50011"/>
    </source>
</evidence>
<evidence type="ECO:0000256" key="7">
    <source>
        <dbReference type="PROSITE-ProRule" id="PRU00339"/>
    </source>
</evidence>
<feature type="repeat" description="TPR" evidence="7">
    <location>
        <begin position="734"/>
        <end position="767"/>
    </location>
</feature>
<dbReference type="AlphaFoldDB" id="A0A6P2D4L8"/>
<dbReference type="PROSITE" id="PS00108">
    <property type="entry name" value="PROTEIN_KINASE_ST"/>
    <property type="match status" value="1"/>
</dbReference>
<keyword evidence="5" id="KW-0418">Kinase</keyword>
<keyword evidence="10" id="KW-0472">Membrane</keyword>
<dbReference type="SUPFAM" id="SSF48452">
    <property type="entry name" value="TPR-like"/>
    <property type="match status" value="2"/>
</dbReference>
<dbReference type="Gene3D" id="3.30.200.20">
    <property type="entry name" value="Phosphorylase Kinase, domain 1"/>
    <property type="match status" value="1"/>
</dbReference>
<dbReference type="PROSITE" id="PS00107">
    <property type="entry name" value="PROTEIN_KINASE_ATP"/>
    <property type="match status" value="1"/>
</dbReference>
<dbReference type="GO" id="GO:0004674">
    <property type="term" value="F:protein serine/threonine kinase activity"/>
    <property type="evidence" value="ECO:0007669"/>
    <property type="project" value="UniProtKB-KW"/>
</dbReference>
<name>A0A6P2D4L8_9BACT</name>
<evidence type="ECO:0000256" key="1">
    <source>
        <dbReference type="ARBA" id="ARBA00012513"/>
    </source>
</evidence>
<evidence type="ECO:0000256" key="4">
    <source>
        <dbReference type="ARBA" id="ARBA00022741"/>
    </source>
</evidence>
<feature type="domain" description="Protein kinase" evidence="11">
    <location>
        <begin position="73"/>
        <end position="334"/>
    </location>
</feature>
<dbReference type="KEGG" id="gms:SOIL9_14760"/>
<feature type="binding site" evidence="8">
    <location>
        <position position="102"/>
    </location>
    <ligand>
        <name>ATP</name>
        <dbReference type="ChEBI" id="CHEBI:30616"/>
    </ligand>
</feature>
<keyword evidence="6 8" id="KW-0067">ATP-binding</keyword>
<keyword evidence="3" id="KW-0808">Transferase</keyword>
<dbReference type="FunFam" id="1.10.510.10:FF:000021">
    <property type="entry name" value="Serine/threonine protein kinase"/>
    <property type="match status" value="1"/>
</dbReference>
<accession>A0A6P2D4L8</accession>